<feature type="transmembrane region" description="Helical" evidence="1">
    <location>
        <begin position="13"/>
        <end position="33"/>
    </location>
</feature>
<evidence type="ECO:0000256" key="1">
    <source>
        <dbReference type="SAM" id="Phobius"/>
    </source>
</evidence>
<keyword evidence="1" id="KW-0472">Membrane</keyword>
<evidence type="ECO:0000313" key="4">
    <source>
        <dbReference type="Proteomes" id="UP000053477"/>
    </source>
</evidence>
<name>A0A0H2RIS6_9AGAM</name>
<keyword evidence="4" id="KW-1185">Reference proteome</keyword>
<dbReference type="Proteomes" id="UP000053477">
    <property type="component" value="Unassembled WGS sequence"/>
</dbReference>
<dbReference type="Pfam" id="PF20151">
    <property type="entry name" value="DUF6533"/>
    <property type="match status" value="1"/>
</dbReference>
<keyword evidence="1" id="KW-1133">Transmembrane helix</keyword>
<dbReference type="OrthoDB" id="2622351at2759"/>
<reference evidence="3 4" key="1">
    <citation type="submission" date="2015-04" db="EMBL/GenBank/DDBJ databases">
        <title>Complete genome sequence of Schizopora paradoxa KUC8140, a cosmopolitan wood degrader in East Asia.</title>
        <authorList>
            <consortium name="DOE Joint Genome Institute"/>
            <person name="Min B."/>
            <person name="Park H."/>
            <person name="Jang Y."/>
            <person name="Kim J.-J."/>
            <person name="Kim K.H."/>
            <person name="Pangilinan J."/>
            <person name="Lipzen A."/>
            <person name="Riley R."/>
            <person name="Grigoriev I.V."/>
            <person name="Spatafora J.W."/>
            <person name="Choi I.-G."/>
        </authorList>
    </citation>
    <scope>NUCLEOTIDE SEQUENCE [LARGE SCALE GENOMIC DNA]</scope>
    <source>
        <strain evidence="3 4">KUC8140</strain>
    </source>
</reference>
<dbReference type="AlphaFoldDB" id="A0A0H2RIS6"/>
<protein>
    <recommendedName>
        <fullName evidence="2">DUF6533 domain-containing protein</fullName>
    </recommendedName>
</protein>
<organism evidence="3 4">
    <name type="scientific">Schizopora paradoxa</name>
    <dbReference type="NCBI Taxonomy" id="27342"/>
    <lineage>
        <taxon>Eukaryota</taxon>
        <taxon>Fungi</taxon>
        <taxon>Dikarya</taxon>
        <taxon>Basidiomycota</taxon>
        <taxon>Agaricomycotina</taxon>
        <taxon>Agaricomycetes</taxon>
        <taxon>Hymenochaetales</taxon>
        <taxon>Schizoporaceae</taxon>
        <taxon>Schizopora</taxon>
    </lineage>
</organism>
<feature type="transmembrane region" description="Helical" evidence="1">
    <location>
        <begin position="203"/>
        <end position="227"/>
    </location>
</feature>
<feature type="domain" description="DUF6533" evidence="2">
    <location>
        <begin position="16"/>
        <end position="61"/>
    </location>
</feature>
<proteinExistence type="predicted"/>
<feature type="transmembrane region" description="Helical" evidence="1">
    <location>
        <begin position="90"/>
        <end position="108"/>
    </location>
</feature>
<accession>A0A0H2RIS6</accession>
<gene>
    <name evidence="3" type="ORF">SCHPADRAFT_905811</name>
</gene>
<dbReference type="InParanoid" id="A0A0H2RIS6"/>
<feature type="transmembrane region" description="Helical" evidence="1">
    <location>
        <begin position="163"/>
        <end position="182"/>
    </location>
</feature>
<evidence type="ECO:0000259" key="2">
    <source>
        <dbReference type="Pfam" id="PF20151"/>
    </source>
</evidence>
<feature type="transmembrane region" description="Helical" evidence="1">
    <location>
        <begin position="115"/>
        <end position="135"/>
    </location>
</feature>
<feature type="transmembrane region" description="Helical" evidence="1">
    <location>
        <begin position="45"/>
        <end position="70"/>
    </location>
</feature>
<evidence type="ECO:0000313" key="3">
    <source>
        <dbReference type="EMBL" id="KLO11709.1"/>
    </source>
</evidence>
<dbReference type="InterPro" id="IPR045340">
    <property type="entry name" value="DUF6533"/>
</dbReference>
<sequence length="322" mass="36137">MDFLSDAARNLQIVRYTIVATTCLVAYEYCINFDNEVQYLWRKRLGFGGFLLFLCRYLPIASAFEGLYAYVTTTDLKDSHCMLGYSVNAYLVYVEFLLSVLVLFTRAYAVWNSRVILVVLTLVYTGGIAGTSYAIHLFMKGVSVIGLRISNGCIYLVSNNQTWIALVILVFCETLALGLVLWKSVHHLRSMKGVEFSRSRPNLLVVMARDGIFYFICNLIITTTNLILLKRVSSDLRDFLFVTQGVVQNILCTRLLFHIKYINESPNATYISQWNFSSAAYSDTTASGESAEAKPSAPGGTRRQASVRFLETLPSVMSVPEA</sequence>
<dbReference type="EMBL" id="KQ085994">
    <property type="protein sequence ID" value="KLO11709.1"/>
    <property type="molecule type" value="Genomic_DNA"/>
</dbReference>
<keyword evidence="1" id="KW-0812">Transmembrane</keyword>